<comment type="caution">
    <text evidence="2">The sequence shown here is derived from an EMBL/GenBank/DDBJ whole genome shotgun (WGS) entry which is preliminary data.</text>
</comment>
<sequence>MSAGERKTLVFSSGESGEHHYYQWRPEHPVAWIHIMHGMSEHGARYAEFADFLCQQGILVTAGDHRGHGHTGKSMNSSYHIADSDGWEQMVDDQWQLLNHIEDRLHLPFIIMGHSMGSFMATRFCQKYSHQIADAFNHKLCGLILSGSSYDSPAFFKSISYFARFERWRLGLRHPSNLLERLSFGSFNNAFRPNRTPSDWLSRDEKVVDDYIADYYCGAPLSTQSWCDFLAGMADLSSPNAMALIDKALPIYLIAGALDPVGKQGAGVEKLKEILLEAGIKRVDLRLYQEARHEILNETNRSEVFNELLAWVASLKPEL</sequence>
<accession>A0A0R2U9T3</accession>
<name>A0A0R2U9T3_9GAMM</name>
<dbReference type="SUPFAM" id="SSF53474">
    <property type="entry name" value="alpha/beta-Hydrolases"/>
    <property type="match status" value="1"/>
</dbReference>
<dbReference type="InterPro" id="IPR029058">
    <property type="entry name" value="AB_hydrolase_fold"/>
</dbReference>
<reference evidence="2 3" key="1">
    <citation type="submission" date="2015-10" db="EMBL/GenBank/DDBJ databases">
        <title>Metagenome-Assembled Genomes uncover a global brackish microbiome.</title>
        <authorList>
            <person name="Hugerth L.W."/>
            <person name="Larsson J."/>
            <person name="Alneberg J."/>
            <person name="Lindh M.V."/>
            <person name="Legrand C."/>
            <person name="Pinhassi J."/>
            <person name="Andersson A.F."/>
        </authorList>
    </citation>
    <scope>NUCLEOTIDE SEQUENCE [LARGE SCALE GENOMIC DNA]</scope>
    <source>
        <strain evidence="2">BACL26 MAG-121220-bin70</strain>
    </source>
</reference>
<dbReference type="EMBL" id="LICA01000067">
    <property type="protein sequence ID" value="KRO95972.1"/>
    <property type="molecule type" value="Genomic_DNA"/>
</dbReference>
<feature type="domain" description="Serine aminopeptidase S33" evidence="1">
    <location>
        <begin position="28"/>
        <end position="300"/>
    </location>
</feature>
<dbReference type="PANTHER" id="PTHR11614">
    <property type="entry name" value="PHOSPHOLIPASE-RELATED"/>
    <property type="match status" value="1"/>
</dbReference>
<evidence type="ECO:0000259" key="1">
    <source>
        <dbReference type="Pfam" id="PF12146"/>
    </source>
</evidence>
<dbReference type="Gene3D" id="3.40.50.1820">
    <property type="entry name" value="alpha/beta hydrolase"/>
    <property type="match status" value="1"/>
</dbReference>
<dbReference type="Pfam" id="PF12146">
    <property type="entry name" value="Hydrolase_4"/>
    <property type="match status" value="1"/>
</dbReference>
<organism evidence="2 3">
    <name type="scientific">SAR92 bacterium BACL26 MAG-121220-bin70</name>
    <dbReference type="NCBI Taxonomy" id="1655626"/>
    <lineage>
        <taxon>Bacteria</taxon>
        <taxon>Pseudomonadati</taxon>
        <taxon>Pseudomonadota</taxon>
        <taxon>Gammaproteobacteria</taxon>
        <taxon>Cellvibrionales</taxon>
        <taxon>Porticoccaceae</taxon>
        <taxon>SAR92 clade</taxon>
    </lineage>
</organism>
<protein>
    <recommendedName>
        <fullName evidence="1">Serine aminopeptidase S33 domain-containing protein</fullName>
    </recommendedName>
</protein>
<proteinExistence type="predicted"/>
<dbReference type="InterPro" id="IPR022742">
    <property type="entry name" value="Hydrolase_4"/>
</dbReference>
<evidence type="ECO:0000313" key="2">
    <source>
        <dbReference type="EMBL" id="KRO95972.1"/>
    </source>
</evidence>
<dbReference type="Proteomes" id="UP000051213">
    <property type="component" value="Unassembled WGS sequence"/>
</dbReference>
<dbReference type="AlphaFoldDB" id="A0A0R2U9T3"/>
<evidence type="ECO:0000313" key="3">
    <source>
        <dbReference type="Proteomes" id="UP000051213"/>
    </source>
</evidence>
<dbReference type="InterPro" id="IPR051044">
    <property type="entry name" value="MAG_DAG_Lipase"/>
</dbReference>
<gene>
    <name evidence="2" type="ORF">ABS24_09655</name>
</gene>